<dbReference type="Proteomes" id="UP000095287">
    <property type="component" value="Unplaced"/>
</dbReference>
<proteinExistence type="predicted"/>
<dbReference type="WBParaSite" id="L893_g3174.t1">
    <property type="protein sequence ID" value="L893_g3174.t1"/>
    <property type="gene ID" value="L893_g3174"/>
</dbReference>
<accession>A0A1I8A0G8</accession>
<reference evidence="2" key="1">
    <citation type="submission" date="2016-11" db="UniProtKB">
        <authorList>
            <consortium name="WormBaseParasite"/>
        </authorList>
    </citation>
    <scope>IDENTIFICATION</scope>
</reference>
<dbReference type="AlphaFoldDB" id="A0A1I8A0G8"/>
<evidence type="ECO:0000313" key="2">
    <source>
        <dbReference type="WBParaSite" id="L893_g3174.t1"/>
    </source>
</evidence>
<organism evidence="1 2">
    <name type="scientific">Steinernema glaseri</name>
    <dbReference type="NCBI Taxonomy" id="37863"/>
    <lineage>
        <taxon>Eukaryota</taxon>
        <taxon>Metazoa</taxon>
        <taxon>Ecdysozoa</taxon>
        <taxon>Nematoda</taxon>
        <taxon>Chromadorea</taxon>
        <taxon>Rhabditida</taxon>
        <taxon>Tylenchina</taxon>
        <taxon>Panagrolaimomorpha</taxon>
        <taxon>Strongyloidoidea</taxon>
        <taxon>Steinernematidae</taxon>
        <taxon>Steinernema</taxon>
    </lineage>
</organism>
<evidence type="ECO:0000313" key="1">
    <source>
        <dbReference type="Proteomes" id="UP000095287"/>
    </source>
</evidence>
<name>A0A1I8A0G8_9BILA</name>
<sequence>MVASGVASKVKEGFIGRQIQSAPTPSTPSSLPLSSPSSGFGEPIAMTYHHFHCSLLPTNVSLSRTSAPLKVGFLPFAAFFVPNTVLRLLFFDPAQICVTRNDLHMTTPLEAASPFPDSSCLVCRSSITRSVFAHLAHPDCDLFKAVSVKPASLRLPLGK</sequence>
<keyword evidence="1" id="KW-1185">Reference proteome</keyword>
<protein>
    <submittedName>
        <fullName evidence="2">Uncharacterized protein</fullName>
    </submittedName>
</protein>